<proteinExistence type="predicted"/>
<dbReference type="AlphaFoldDB" id="A0A4Z2I6K7"/>
<keyword evidence="3" id="KW-1185">Reference proteome</keyword>
<evidence type="ECO:0000313" key="2">
    <source>
        <dbReference type="EMBL" id="TNN73578.1"/>
    </source>
</evidence>
<gene>
    <name evidence="2" type="ORF">EYF80_016173</name>
</gene>
<protein>
    <submittedName>
        <fullName evidence="2">Uncharacterized protein</fullName>
    </submittedName>
</protein>
<accession>A0A4Z2I6K7</accession>
<evidence type="ECO:0000256" key="1">
    <source>
        <dbReference type="SAM" id="MobiDB-lite"/>
    </source>
</evidence>
<feature type="region of interest" description="Disordered" evidence="1">
    <location>
        <begin position="1"/>
        <end position="42"/>
    </location>
</feature>
<name>A0A4Z2I6K7_9TELE</name>
<dbReference type="EMBL" id="SRLO01000123">
    <property type="protein sequence ID" value="TNN73578.1"/>
    <property type="molecule type" value="Genomic_DNA"/>
</dbReference>
<sequence length="124" mass="13825">MEKGDSLSIIQLGREEATRRVSPTGRQRRVATDQRPSNLDPNLQTDWGGWVFGCCMQSELRAPRSVDLLGGDSRTERVAATLSAWRRGPGEPGALLPPSVGQWRQRPGRRRASQHIEITHVTLE</sequence>
<organism evidence="2 3">
    <name type="scientific">Liparis tanakae</name>
    <name type="common">Tanaka's snailfish</name>
    <dbReference type="NCBI Taxonomy" id="230148"/>
    <lineage>
        <taxon>Eukaryota</taxon>
        <taxon>Metazoa</taxon>
        <taxon>Chordata</taxon>
        <taxon>Craniata</taxon>
        <taxon>Vertebrata</taxon>
        <taxon>Euteleostomi</taxon>
        <taxon>Actinopterygii</taxon>
        <taxon>Neopterygii</taxon>
        <taxon>Teleostei</taxon>
        <taxon>Neoteleostei</taxon>
        <taxon>Acanthomorphata</taxon>
        <taxon>Eupercaria</taxon>
        <taxon>Perciformes</taxon>
        <taxon>Cottioidei</taxon>
        <taxon>Cottales</taxon>
        <taxon>Liparidae</taxon>
        <taxon>Liparis</taxon>
    </lineage>
</organism>
<reference evidence="2 3" key="1">
    <citation type="submission" date="2019-03" db="EMBL/GenBank/DDBJ databases">
        <title>First draft genome of Liparis tanakae, snailfish: a comprehensive survey of snailfish specific genes.</title>
        <authorList>
            <person name="Kim W."/>
            <person name="Song I."/>
            <person name="Jeong J.-H."/>
            <person name="Kim D."/>
            <person name="Kim S."/>
            <person name="Ryu S."/>
            <person name="Song J.Y."/>
            <person name="Lee S.K."/>
        </authorList>
    </citation>
    <scope>NUCLEOTIDE SEQUENCE [LARGE SCALE GENOMIC DNA]</scope>
    <source>
        <tissue evidence="2">Muscle</tissue>
    </source>
</reference>
<feature type="region of interest" description="Disordered" evidence="1">
    <location>
        <begin position="86"/>
        <end position="113"/>
    </location>
</feature>
<comment type="caution">
    <text evidence="2">The sequence shown here is derived from an EMBL/GenBank/DDBJ whole genome shotgun (WGS) entry which is preliminary data.</text>
</comment>
<dbReference type="Proteomes" id="UP000314294">
    <property type="component" value="Unassembled WGS sequence"/>
</dbReference>
<evidence type="ECO:0000313" key="3">
    <source>
        <dbReference type="Proteomes" id="UP000314294"/>
    </source>
</evidence>